<accession>A0A178HZB3</accession>
<gene>
    <name evidence="2" type="ORF">A3840_08205</name>
</gene>
<name>A0A178HZB3_9HYPH</name>
<dbReference type="Pfam" id="PF11306">
    <property type="entry name" value="DUF3108"/>
    <property type="match status" value="1"/>
</dbReference>
<comment type="caution">
    <text evidence="2">The sequence shown here is derived from an EMBL/GenBank/DDBJ whole genome shotgun (WGS) entry which is preliminary data.</text>
</comment>
<keyword evidence="1" id="KW-0732">Signal</keyword>
<feature type="chain" id="PRO_5008088301" description="DUF3108 domain-containing protein" evidence="1">
    <location>
        <begin position="23"/>
        <end position="261"/>
    </location>
</feature>
<dbReference type="InterPro" id="IPR021457">
    <property type="entry name" value="DUF3108"/>
</dbReference>
<dbReference type="RefSeq" id="WP_067454657.1">
    <property type="nucleotide sequence ID" value="NZ_LVVY01000076.1"/>
</dbReference>
<evidence type="ECO:0008006" key="4">
    <source>
        <dbReference type="Google" id="ProtNLM"/>
    </source>
</evidence>
<evidence type="ECO:0000256" key="1">
    <source>
        <dbReference type="SAM" id="SignalP"/>
    </source>
</evidence>
<evidence type="ECO:0000313" key="2">
    <source>
        <dbReference type="EMBL" id="OAM77810.1"/>
    </source>
</evidence>
<dbReference type="STRING" id="1770058.A3840_08205"/>
<sequence length="261" mass="27889">MIRSALLLLALAVPLAARPALSAPVDARVSYVLTVGGINVALVDIDFDDDGRRYGFDLAARVTGLGNVVASGTATASVSGASSGSTLEAERFQLETRANGEVFNVDVGFSGRNVASFQVTPPVLDSYDRVPVERGHLTGVGDFLSAFVLKGEGLDQSLCQREFKIFTGVERFNIRMGFLDHDEATSPRTGYQGPLVACSVKYQPISGHFGSSEMTQYLADTSRIVLWYAPLGASGYYVPYRVIIGTSMGDLSMVLTNARAE</sequence>
<dbReference type="EMBL" id="LVVY01000076">
    <property type="protein sequence ID" value="OAM77810.1"/>
    <property type="molecule type" value="Genomic_DNA"/>
</dbReference>
<keyword evidence="3" id="KW-1185">Reference proteome</keyword>
<dbReference type="OrthoDB" id="7630100at2"/>
<reference evidence="2 3" key="1">
    <citation type="submission" date="2016-03" db="EMBL/GenBank/DDBJ databases">
        <title>Genome sequencing of Devosia sp. S37.</title>
        <authorList>
            <person name="Mohd Nor M."/>
        </authorList>
    </citation>
    <scope>NUCLEOTIDE SEQUENCE [LARGE SCALE GENOMIC DNA]</scope>
    <source>
        <strain evidence="2 3">S37</strain>
    </source>
</reference>
<protein>
    <recommendedName>
        <fullName evidence="4">DUF3108 domain-containing protein</fullName>
    </recommendedName>
</protein>
<organism evidence="2 3">
    <name type="scientific">Devosia elaeis</name>
    <dbReference type="NCBI Taxonomy" id="1770058"/>
    <lineage>
        <taxon>Bacteria</taxon>
        <taxon>Pseudomonadati</taxon>
        <taxon>Pseudomonadota</taxon>
        <taxon>Alphaproteobacteria</taxon>
        <taxon>Hyphomicrobiales</taxon>
        <taxon>Devosiaceae</taxon>
        <taxon>Devosia</taxon>
    </lineage>
</organism>
<feature type="signal peptide" evidence="1">
    <location>
        <begin position="1"/>
        <end position="22"/>
    </location>
</feature>
<dbReference type="AlphaFoldDB" id="A0A178HZB3"/>
<evidence type="ECO:0000313" key="3">
    <source>
        <dbReference type="Proteomes" id="UP000078389"/>
    </source>
</evidence>
<proteinExistence type="predicted"/>
<dbReference type="Proteomes" id="UP000078389">
    <property type="component" value="Unassembled WGS sequence"/>
</dbReference>